<evidence type="ECO:0000313" key="3">
    <source>
        <dbReference type="EMBL" id="MBE5919197.1"/>
    </source>
</evidence>
<reference evidence="3" key="1">
    <citation type="submission" date="2019-04" db="EMBL/GenBank/DDBJ databases">
        <title>Evolution of Biomass-Degrading Anaerobic Consortia Revealed by Metagenomics.</title>
        <authorList>
            <person name="Peng X."/>
        </authorList>
    </citation>
    <scope>NUCLEOTIDE SEQUENCE</scope>
    <source>
        <strain evidence="3">SIG311</strain>
    </source>
</reference>
<feature type="transmembrane region" description="Helical" evidence="2">
    <location>
        <begin position="15"/>
        <end position="37"/>
    </location>
</feature>
<feature type="transmembrane region" description="Helical" evidence="2">
    <location>
        <begin position="102"/>
        <end position="121"/>
    </location>
</feature>
<organism evidence="3 4">
    <name type="scientific">Pseudobutyrivibrio ruminis</name>
    <dbReference type="NCBI Taxonomy" id="46206"/>
    <lineage>
        <taxon>Bacteria</taxon>
        <taxon>Bacillati</taxon>
        <taxon>Bacillota</taxon>
        <taxon>Clostridia</taxon>
        <taxon>Lachnospirales</taxon>
        <taxon>Lachnospiraceae</taxon>
        <taxon>Pseudobutyrivibrio</taxon>
    </lineage>
</organism>
<sequence length="245" mass="27097">MAQNIQEIKESKAGLAANIIGAIAFLALGICLVTLDVSFIARIIYSFSILAIGILFICFGMYYMIKYFFNHEYVRITSYGFTMGVILVIIGATFIINAGTVSAFIDALVCLIGIVFGAVMLQQSFALFHIQRGSWFISLLLGIATIAASIYILLTPLKIFDGTILSSIYLIVVGGFSLFSLLLMVIGLNDHKKDSDRIFKRNMEESPFASKQRVDESIFEDEPSFDVKEDTGTQPKEGSDDLFEE</sequence>
<evidence type="ECO:0008006" key="5">
    <source>
        <dbReference type="Google" id="ProtNLM"/>
    </source>
</evidence>
<proteinExistence type="predicted"/>
<dbReference type="AlphaFoldDB" id="A0A927UC42"/>
<protein>
    <recommendedName>
        <fullName evidence="5">DUF308 domain-containing protein</fullName>
    </recommendedName>
</protein>
<evidence type="ECO:0000256" key="1">
    <source>
        <dbReference type="SAM" id="MobiDB-lite"/>
    </source>
</evidence>
<dbReference type="Proteomes" id="UP000766246">
    <property type="component" value="Unassembled WGS sequence"/>
</dbReference>
<name>A0A927UC42_9FIRM</name>
<feature type="region of interest" description="Disordered" evidence="1">
    <location>
        <begin position="207"/>
        <end position="245"/>
    </location>
</feature>
<evidence type="ECO:0000256" key="2">
    <source>
        <dbReference type="SAM" id="Phobius"/>
    </source>
</evidence>
<evidence type="ECO:0000313" key="4">
    <source>
        <dbReference type="Proteomes" id="UP000766246"/>
    </source>
</evidence>
<feature type="transmembrane region" description="Helical" evidence="2">
    <location>
        <begin position="133"/>
        <end position="154"/>
    </location>
</feature>
<dbReference type="EMBL" id="SVER01000010">
    <property type="protein sequence ID" value="MBE5919197.1"/>
    <property type="molecule type" value="Genomic_DNA"/>
</dbReference>
<feature type="transmembrane region" description="Helical" evidence="2">
    <location>
        <begin position="166"/>
        <end position="188"/>
    </location>
</feature>
<keyword evidence="2" id="KW-0472">Membrane</keyword>
<keyword evidence="2" id="KW-1133">Transmembrane helix</keyword>
<keyword evidence="2" id="KW-0812">Transmembrane</keyword>
<gene>
    <name evidence="3" type="ORF">E7272_05060</name>
</gene>
<feature type="transmembrane region" description="Helical" evidence="2">
    <location>
        <begin position="76"/>
        <end position="96"/>
    </location>
</feature>
<accession>A0A927UC42</accession>
<comment type="caution">
    <text evidence="3">The sequence shown here is derived from an EMBL/GenBank/DDBJ whole genome shotgun (WGS) entry which is preliminary data.</text>
</comment>
<feature type="transmembrane region" description="Helical" evidence="2">
    <location>
        <begin position="43"/>
        <end position="64"/>
    </location>
</feature>